<evidence type="ECO:0000313" key="14">
    <source>
        <dbReference type="EMBL" id="MBN8662007.1"/>
    </source>
</evidence>
<dbReference type="SUPFAM" id="SSF52374">
    <property type="entry name" value="Nucleotidylyl transferase"/>
    <property type="match status" value="1"/>
</dbReference>
<evidence type="ECO:0000256" key="6">
    <source>
        <dbReference type="ARBA" id="ARBA00022741"/>
    </source>
</evidence>
<dbReference type="InterPro" id="IPR008925">
    <property type="entry name" value="aa_tRNA-synth_I_cd-bd_sf"/>
</dbReference>
<gene>
    <name evidence="11" type="primary">gltX</name>
    <name evidence="14" type="ORF">J0M35_16685</name>
</gene>
<protein>
    <recommendedName>
        <fullName evidence="11">Glutamate--tRNA ligase</fullName>
        <ecNumber evidence="11">6.1.1.17</ecNumber>
    </recommendedName>
    <alternativeName>
        <fullName evidence="11">Glutamyl-tRNA synthetase</fullName>
        <shortName evidence="11">GluRS</shortName>
    </alternativeName>
</protein>
<feature type="short sequence motif" description="'HIGH' region" evidence="11">
    <location>
        <begin position="19"/>
        <end position="29"/>
    </location>
</feature>
<reference evidence="14" key="1">
    <citation type="submission" date="2021-02" db="EMBL/GenBank/DDBJ databases">
        <title>Genome-Resolved Metagenomics of a Microbial Community Performing Photosynthetic Biological Nutrient Removal.</title>
        <authorList>
            <person name="Mcdaniel E.A."/>
        </authorList>
    </citation>
    <scope>NUCLEOTIDE SEQUENCE</scope>
    <source>
        <strain evidence="14">UWPOB_OBS1</strain>
    </source>
</reference>
<evidence type="ECO:0000256" key="9">
    <source>
        <dbReference type="ARBA" id="ARBA00023146"/>
    </source>
</evidence>
<dbReference type="Proteomes" id="UP000664277">
    <property type="component" value="Unassembled WGS sequence"/>
</dbReference>
<dbReference type="NCBIfam" id="TIGR00464">
    <property type="entry name" value="gltX_bact"/>
    <property type="match status" value="1"/>
</dbReference>
<feature type="domain" description="Glutamyl/glutaminyl-tRNA synthetase class Ib catalytic" evidence="12">
    <location>
        <begin position="12"/>
        <end position="332"/>
    </location>
</feature>
<dbReference type="PANTHER" id="PTHR43311:SF2">
    <property type="entry name" value="GLUTAMATE--TRNA LIGASE, MITOCHONDRIAL-RELATED"/>
    <property type="match status" value="1"/>
</dbReference>
<organism evidence="14 15">
    <name type="scientific">Candidatus Obscuribacter phosphatis</name>
    <dbReference type="NCBI Taxonomy" id="1906157"/>
    <lineage>
        <taxon>Bacteria</taxon>
        <taxon>Bacillati</taxon>
        <taxon>Candidatus Melainabacteria</taxon>
        <taxon>Candidatus Obscuribacterales</taxon>
        <taxon>Candidatus Obscuribacteraceae</taxon>
        <taxon>Candidatus Obscuribacter</taxon>
    </lineage>
</organism>
<dbReference type="Gene3D" id="3.40.50.620">
    <property type="entry name" value="HUPs"/>
    <property type="match status" value="1"/>
</dbReference>
<dbReference type="InterPro" id="IPR049940">
    <property type="entry name" value="GluQ/Sye"/>
</dbReference>
<comment type="caution">
    <text evidence="11">Lacks conserved residue(s) required for the propagation of feature annotation.</text>
</comment>
<dbReference type="GO" id="GO:0006424">
    <property type="term" value="P:glutamyl-tRNA aminoacylation"/>
    <property type="evidence" value="ECO:0007669"/>
    <property type="project" value="UniProtKB-UniRule"/>
</dbReference>
<feature type="short sequence motif" description="'KMSKS' region" evidence="11">
    <location>
        <begin position="261"/>
        <end position="265"/>
    </location>
</feature>
<keyword evidence="5 11" id="KW-0436">Ligase</keyword>
<keyword evidence="6 11" id="KW-0547">Nucleotide-binding</keyword>
<comment type="function">
    <text evidence="11">Catalyzes the attachment of glutamate to tRNA(Glu) in a two-step reaction: glutamate is first activated by ATP to form Glu-AMP and then transferred to the acceptor end of tRNA(Glu).</text>
</comment>
<dbReference type="Gene3D" id="1.10.8.70">
    <property type="entry name" value="Glutamate-tRNA synthetase, class I, anticodon-binding domain 1"/>
    <property type="match status" value="1"/>
</dbReference>
<feature type="binding site" evidence="11">
    <location>
        <position position="264"/>
    </location>
    <ligand>
        <name>ATP</name>
        <dbReference type="ChEBI" id="CHEBI:30616"/>
    </ligand>
</feature>
<name>A0A8J7PIK7_9BACT</name>
<comment type="caution">
    <text evidence="14">The sequence shown here is derived from an EMBL/GenBank/DDBJ whole genome shotgun (WGS) entry which is preliminary data.</text>
</comment>
<evidence type="ECO:0000256" key="8">
    <source>
        <dbReference type="ARBA" id="ARBA00022917"/>
    </source>
</evidence>
<keyword evidence="8 11" id="KW-0648">Protein biosynthesis</keyword>
<comment type="catalytic activity">
    <reaction evidence="10 11">
        <text>tRNA(Glu) + L-glutamate + ATP = L-glutamyl-tRNA(Glu) + AMP + diphosphate</text>
        <dbReference type="Rhea" id="RHEA:23540"/>
        <dbReference type="Rhea" id="RHEA-COMP:9663"/>
        <dbReference type="Rhea" id="RHEA-COMP:9680"/>
        <dbReference type="ChEBI" id="CHEBI:29985"/>
        <dbReference type="ChEBI" id="CHEBI:30616"/>
        <dbReference type="ChEBI" id="CHEBI:33019"/>
        <dbReference type="ChEBI" id="CHEBI:78442"/>
        <dbReference type="ChEBI" id="CHEBI:78520"/>
        <dbReference type="ChEBI" id="CHEBI:456215"/>
        <dbReference type="EC" id="6.1.1.17"/>
    </reaction>
</comment>
<dbReference type="GO" id="GO:0000049">
    <property type="term" value="F:tRNA binding"/>
    <property type="evidence" value="ECO:0007669"/>
    <property type="project" value="InterPro"/>
</dbReference>
<dbReference type="Pfam" id="PF00749">
    <property type="entry name" value="tRNA-synt_1c"/>
    <property type="match status" value="1"/>
</dbReference>
<dbReference type="InterPro" id="IPR000924">
    <property type="entry name" value="Glu/Gln-tRNA-synth"/>
</dbReference>
<dbReference type="InterPro" id="IPR020752">
    <property type="entry name" value="Glu-tRNA-synth_I_codon-bd_sub1"/>
</dbReference>
<evidence type="ECO:0000259" key="12">
    <source>
        <dbReference type="Pfam" id="PF00749"/>
    </source>
</evidence>
<dbReference type="PROSITE" id="PS00178">
    <property type="entry name" value="AA_TRNA_LIGASE_I"/>
    <property type="match status" value="1"/>
</dbReference>
<evidence type="ECO:0000256" key="2">
    <source>
        <dbReference type="ARBA" id="ARBA00007894"/>
    </source>
</evidence>
<dbReference type="PANTHER" id="PTHR43311">
    <property type="entry name" value="GLUTAMATE--TRNA LIGASE"/>
    <property type="match status" value="1"/>
</dbReference>
<dbReference type="InterPro" id="IPR020751">
    <property type="entry name" value="aa-tRNA-synth_I_codon-bd_sub2"/>
</dbReference>
<dbReference type="InterPro" id="IPR033910">
    <property type="entry name" value="GluRS_core"/>
</dbReference>
<evidence type="ECO:0000259" key="13">
    <source>
        <dbReference type="Pfam" id="PF19269"/>
    </source>
</evidence>
<proteinExistence type="inferred from homology"/>
<dbReference type="InterPro" id="IPR001412">
    <property type="entry name" value="aa-tRNA-synth_I_CS"/>
</dbReference>
<keyword evidence="4 11" id="KW-0963">Cytoplasm</keyword>
<dbReference type="EC" id="6.1.1.17" evidence="11"/>
<evidence type="ECO:0000256" key="7">
    <source>
        <dbReference type="ARBA" id="ARBA00022840"/>
    </source>
</evidence>
<evidence type="ECO:0000256" key="4">
    <source>
        <dbReference type="ARBA" id="ARBA00022490"/>
    </source>
</evidence>
<evidence type="ECO:0000256" key="10">
    <source>
        <dbReference type="ARBA" id="ARBA00048351"/>
    </source>
</evidence>
<dbReference type="Pfam" id="PF19269">
    <property type="entry name" value="Anticodon_2"/>
    <property type="match status" value="1"/>
</dbReference>
<dbReference type="FunFam" id="3.40.50.620:FF:000007">
    <property type="entry name" value="Glutamate--tRNA ligase"/>
    <property type="match status" value="1"/>
</dbReference>
<dbReference type="GO" id="GO:0005524">
    <property type="term" value="F:ATP binding"/>
    <property type="evidence" value="ECO:0007669"/>
    <property type="project" value="UniProtKB-UniRule"/>
</dbReference>
<evidence type="ECO:0000256" key="5">
    <source>
        <dbReference type="ARBA" id="ARBA00022598"/>
    </source>
</evidence>
<dbReference type="GO" id="GO:0008270">
    <property type="term" value="F:zinc ion binding"/>
    <property type="evidence" value="ECO:0007669"/>
    <property type="project" value="InterPro"/>
</dbReference>
<dbReference type="GO" id="GO:0004818">
    <property type="term" value="F:glutamate-tRNA ligase activity"/>
    <property type="evidence" value="ECO:0007669"/>
    <property type="project" value="UniProtKB-UniRule"/>
</dbReference>
<dbReference type="InterPro" id="IPR014729">
    <property type="entry name" value="Rossmann-like_a/b/a_fold"/>
</dbReference>
<keyword evidence="7 11" id="KW-0067">ATP-binding</keyword>
<dbReference type="AlphaFoldDB" id="A0A8J7PIK7"/>
<comment type="subcellular location">
    <subcellularLocation>
        <location evidence="1 11">Cytoplasm</location>
    </subcellularLocation>
</comment>
<dbReference type="SUPFAM" id="SSF48163">
    <property type="entry name" value="An anticodon-binding domain of class I aminoacyl-tRNA synthetases"/>
    <property type="match status" value="1"/>
</dbReference>
<dbReference type="HAMAP" id="MF_00022">
    <property type="entry name" value="Glu_tRNA_synth_type1"/>
    <property type="match status" value="1"/>
</dbReference>
<dbReference type="PRINTS" id="PR00987">
    <property type="entry name" value="TRNASYNTHGLU"/>
</dbReference>
<dbReference type="InterPro" id="IPR020058">
    <property type="entry name" value="Glu/Gln-tRNA-synth_Ib_cat-dom"/>
</dbReference>
<keyword evidence="9 11" id="KW-0030">Aminoacyl-tRNA synthetase</keyword>
<accession>A0A8J7PIK7</accession>
<sequence length="496" mass="56151">MSDHANQQVKDKVRVRIAPSPTGHLHVGTARTALYNYLFAKRHGGTFVLRLEDTDEVRSKDEYTKDIIDGLKWLGLTWDEGPDIGGPYPPYKQTDKIDHYEHFADKLIKNKTAYLCYATTEELTALKEEQKETGQAPRYDNRGRDLTDAARTKYEAEGRIPSVRFIVEEPRMVAWHDSIKGEIAIDTSDLGGDMVIIKSSGVAIYNFAVVIDDIDMKITHVIRGEDHIHNTAKQLLIYEALETNPPVFAHAPLIFDLERQKLSKRKHGESVHIDYYRKKGYMPEAIVNYLTQMSWTHPQEKEIYALEEAAAVFDLDKVSKSPAVFDVDRLNWFNGHYIRQLPIELITERALPFLPDFDLSQYSPKELEHIVAAVRNNLTTLSEIAEAARFFFDAKPTIEEEVKETVLKGDKAPVVLKTLLDKLPSFDFADPASCKKTVDALGKEIGMKGKDLYWPIRAALSGTTHGPDLGATLSILGEKRVRTRLEAALEHCCLSK</sequence>
<evidence type="ECO:0000256" key="1">
    <source>
        <dbReference type="ARBA" id="ARBA00004496"/>
    </source>
</evidence>
<evidence type="ECO:0000256" key="3">
    <source>
        <dbReference type="ARBA" id="ARBA00011245"/>
    </source>
</evidence>
<dbReference type="Gene3D" id="1.10.10.350">
    <property type="match status" value="1"/>
</dbReference>
<dbReference type="GO" id="GO:0005829">
    <property type="term" value="C:cytosol"/>
    <property type="evidence" value="ECO:0007669"/>
    <property type="project" value="TreeGrafter"/>
</dbReference>
<dbReference type="InterPro" id="IPR004527">
    <property type="entry name" value="Glu-tRNA-ligase_bac/mito"/>
</dbReference>
<dbReference type="EMBL" id="JAFLCK010000029">
    <property type="protein sequence ID" value="MBN8662007.1"/>
    <property type="molecule type" value="Genomic_DNA"/>
</dbReference>
<comment type="subunit">
    <text evidence="3 11">Monomer.</text>
</comment>
<comment type="similarity">
    <text evidence="2 11">Belongs to the class-I aminoacyl-tRNA synthetase family. Glutamate--tRNA ligase type 1 subfamily.</text>
</comment>
<feature type="domain" description="Aminoacyl-tRNA synthetase class I anticodon-binding" evidence="13">
    <location>
        <begin position="347"/>
        <end position="489"/>
    </location>
</feature>
<dbReference type="InterPro" id="IPR045462">
    <property type="entry name" value="aa-tRNA-synth_I_cd-bd"/>
</dbReference>
<dbReference type="CDD" id="cd00808">
    <property type="entry name" value="GluRS_core"/>
    <property type="match status" value="1"/>
</dbReference>
<evidence type="ECO:0000256" key="11">
    <source>
        <dbReference type="HAMAP-Rule" id="MF_00022"/>
    </source>
</evidence>
<evidence type="ECO:0000313" key="15">
    <source>
        <dbReference type="Proteomes" id="UP000664277"/>
    </source>
</evidence>